<organism evidence="1 2">
    <name type="scientific">Aeromonas veronii</name>
    <dbReference type="NCBI Taxonomy" id="654"/>
    <lineage>
        <taxon>Bacteria</taxon>
        <taxon>Pseudomonadati</taxon>
        <taxon>Pseudomonadota</taxon>
        <taxon>Gammaproteobacteria</taxon>
        <taxon>Aeromonadales</taxon>
        <taxon>Aeromonadaceae</taxon>
        <taxon>Aeromonas</taxon>
    </lineage>
</organism>
<evidence type="ECO:0000313" key="1">
    <source>
        <dbReference type="EMBL" id="MCR4451301.1"/>
    </source>
</evidence>
<proteinExistence type="predicted"/>
<protein>
    <submittedName>
        <fullName evidence="1">Uncharacterized protein</fullName>
    </submittedName>
</protein>
<dbReference type="RefSeq" id="WP_010635899.1">
    <property type="nucleotide sequence ID" value="NZ_CP133079.1"/>
</dbReference>
<gene>
    <name evidence="1" type="ORF">NS965_23205</name>
</gene>
<dbReference type="EMBL" id="JANLFC010000123">
    <property type="protein sequence ID" value="MCR4451301.1"/>
    <property type="molecule type" value="Genomic_DNA"/>
</dbReference>
<dbReference type="Proteomes" id="UP001204061">
    <property type="component" value="Unassembled WGS sequence"/>
</dbReference>
<name>A0AAW5MP73_AERVE</name>
<reference evidence="1" key="1">
    <citation type="submission" date="2022-08" db="EMBL/GenBank/DDBJ databases">
        <title>A global survey of hypervirulent Aeromonas hydrophila identified this emerging pathogen in farmed fish in the lower Mekong River basin.</title>
        <authorList>
            <person name="Xu T."/>
            <person name="Rasmussen-Ivey C.R."/>
            <person name="Moen F.S."/>
            <person name="Fernandez Bravo A."/>
            <person name="Lamy B."/>
            <person name="Beaz-Hidalgo R."/>
            <person name="Khan C.D."/>
            <person name="Castro Escarpulli G."/>
            <person name="Yasin I.S.M."/>
            <person name="Figueras M.J."/>
            <person name="Azzam Sayuti M."/>
            <person name="Karim M.M."/>
            <person name="Alam K.M."/>
            <person name="Le T.T.T."/>
            <person name="Thao N.H.P."/>
            <person name="Addo S."/>
            <person name="Duodu S."/>
            <person name="Ali S."/>
            <person name="Mey S."/>
            <person name="Somony T."/>
            <person name="Liles M.R."/>
        </authorList>
    </citation>
    <scope>NUCLEOTIDE SEQUENCE</scope>
    <source>
        <strain evidence="1">0.14</strain>
    </source>
</reference>
<dbReference type="AlphaFoldDB" id="A0AAW5MP73"/>
<comment type="caution">
    <text evidence="1">The sequence shown here is derived from an EMBL/GenBank/DDBJ whole genome shotgun (WGS) entry which is preliminary data.</text>
</comment>
<sequence length="177" mass="19768">MDIFTQTEILLRDAQYETWSWTGSAGPVTCFENAALMGFVQVFDTADTLLCTWRASQQVALARHAASLRAAGTKAWNVYSIFLTPDQDVSRAREIERIEEDFSLTRKIARASIITTDDVEKALLPLLSLRAKPLLGVSNFETRLRTRLKDISPEAITSFINNETTPTEVARILGTTL</sequence>
<accession>A0AAW5MP73</accession>
<evidence type="ECO:0000313" key="2">
    <source>
        <dbReference type="Proteomes" id="UP001204061"/>
    </source>
</evidence>